<organism evidence="1">
    <name type="scientific">marine sediment metagenome</name>
    <dbReference type="NCBI Taxonomy" id="412755"/>
    <lineage>
        <taxon>unclassified sequences</taxon>
        <taxon>metagenomes</taxon>
        <taxon>ecological metagenomes</taxon>
    </lineage>
</organism>
<dbReference type="EMBL" id="BARV01005801">
    <property type="protein sequence ID" value="GAI17846.1"/>
    <property type="molecule type" value="Genomic_DNA"/>
</dbReference>
<comment type="caution">
    <text evidence="1">The sequence shown here is derived from an EMBL/GenBank/DDBJ whole genome shotgun (WGS) entry which is preliminary data.</text>
</comment>
<gene>
    <name evidence="1" type="ORF">S06H3_11791</name>
</gene>
<protein>
    <submittedName>
        <fullName evidence="1">Uncharacterized protein</fullName>
    </submittedName>
</protein>
<proteinExistence type="predicted"/>
<dbReference type="AlphaFoldDB" id="X1MID7"/>
<evidence type="ECO:0000313" key="1">
    <source>
        <dbReference type="EMBL" id="GAI17846.1"/>
    </source>
</evidence>
<reference evidence="1" key="1">
    <citation type="journal article" date="2014" name="Front. Microbiol.">
        <title>High frequency of phylogenetically diverse reductive dehalogenase-homologous genes in deep subseafloor sedimentary metagenomes.</title>
        <authorList>
            <person name="Kawai M."/>
            <person name="Futagami T."/>
            <person name="Toyoda A."/>
            <person name="Takaki Y."/>
            <person name="Nishi S."/>
            <person name="Hori S."/>
            <person name="Arai W."/>
            <person name="Tsubouchi T."/>
            <person name="Morono Y."/>
            <person name="Uchiyama I."/>
            <person name="Ito T."/>
            <person name="Fujiyama A."/>
            <person name="Inagaki F."/>
            <person name="Takami H."/>
        </authorList>
    </citation>
    <scope>NUCLEOTIDE SEQUENCE</scope>
    <source>
        <strain evidence="1">Expedition CK06-06</strain>
    </source>
</reference>
<sequence>MSGELTDKVKLQIEEILKKADKPGIDVEAMCDRVSEILEERLPGFLAAIVAEALVEQIAKYGRDIRCKHFTGLYRKCKKGKIAGEACLSCDDYEPARRRK</sequence>
<name>X1MID7_9ZZZZ</name>
<accession>X1MID7</accession>